<dbReference type="AlphaFoldDB" id="A0AAV8WSI0"/>
<keyword evidence="2" id="KW-1185">Reference proteome</keyword>
<reference evidence="1" key="1">
    <citation type="journal article" date="2023" name="Insect Mol. Biol.">
        <title>Genome sequencing provides insights into the evolution of gene families encoding plant cell wall-degrading enzymes in longhorned beetles.</title>
        <authorList>
            <person name="Shin N.R."/>
            <person name="Okamura Y."/>
            <person name="Kirsch R."/>
            <person name="Pauchet Y."/>
        </authorList>
    </citation>
    <scope>NUCLEOTIDE SEQUENCE</scope>
    <source>
        <strain evidence="1">RBIC_L_NR</strain>
    </source>
</reference>
<comment type="caution">
    <text evidence="1">The sequence shown here is derived from an EMBL/GenBank/DDBJ whole genome shotgun (WGS) entry which is preliminary data.</text>
</comment>
<accession>A0AAV8WSI0</accession>
<organism evidence="1 2">
    <name type="scientific">Rhamnusium bicolor</name>
    <dbReference type="NCBI Taxonomy" id="1586634"/>
    <lineage>
        <taxon>Eukaryota</taxon>
        <taxon>Metazoa</taxon>
        <taxon>Ecdysozoa</taxon>
        <taxon>Arthropoda</taxon>
        <taxon>Hexapoda</taxon>
        <taxon>Insecta</taxon>
        <taxon>Pterygota</taxon>
        <taxon>Neoptera</taxon>
        <taxon>Endopterygota</taxon>
        <taxon>Coleoptera</taxon>
        <taxon>Polyphaga</taxon>
        <taxon>Cucujiformia</taxon>
        <taxon>Chrysomeloidea</taxon>
        <taxon>Cerambycidae</taxon>
        <taxon>Lepturinae</taxon>
        <taxon>Rhagiini</taxon>
        <taxon>Rhamnusium</taxon>
    </lineage>
</organism>
<evidence type="ECO:0008006" key="3">
    <source>
        <dbReference type="Google" id="ProtNLM"/>
    </source>
</evidence>
<gene>
    <name evidence="1" type="ORF">NQ314_017962</name>
</gene>
<dbReference type="EMBL" id="JANEYF010005041">
    <property type="protein sequence ID" value="KAJ8929358.1"/>
    <property type="molecule type" value="Genomic_DNA"/>
</dbReference>
<protein>
    <recommendedName>
        <fullName evidence="3">Ribosomal protein S7</fullName>
    </recommendedName>
</protein>
<dbReference type="Proteomes" id="UP001162156">
    <property type="component" value="Unassembled WGS sequence"/>
</dbReference>
<proteinExistence type="predicted"/>
<sequence length="70" mass="8079">MRGIRSVATGRSYKDHEFSTIISKQALSRIIVKTCEAIYKVLKKAFLKVSECTHIYKIIYNITKLLQTKT</sequence>
<evidence type="ECO:0000313" key="1">
    <source>
        <dbReference type="EMBL" id="KAJ8929358.1"/>
    </source>
</evidence>
<evidence type="ECO:0000313" key="2">
    <source>
        <dbReference type="Proteomes" id="UP001162156"/>
    </source>
</evidence>
<name>A0AAV8WSI0_9CUCU</name>